<dbReference type="Gene3D" id="3.40.50.720">
    <property type="entry name" value="NAD(P)-binding Rossmann-like Domain"/>
    <property type="match status" value="1"/>
</dbReference>
<reference evidence="5" key="1">
    <citation type="journal article" date="2023" name="Access Microbiol">
        <title>De-novo genome assembly for Akanthomyces muscarius, a biocontrol agent of insect agricultural pests.</title>
        <authorList>
            <person name="Erdos Z."/>
            <person name="Studholme D.J."/>
            <person name="Raymond B."/>
            <person name="Sharma M."/>
        </authorList>
    </citation>
    <scope>NUCLEOTIDE SEQUENCE</scope>
    <source>
        <strain evidence="5">Ve6</strain>
    </source>
</reference>
<dbReference type="InterPro" id="IPR008030">
    <property type="entry name" value="NmrA-like"/>
</dbReference>
<keyword evidence="6" id="KW-1185">Reference proteome</keyword>
<evidence type="ECO:0000256" key="1">
    <source>
        <dbReference type="ARBA" id="ARBA00006328"/>
    </source>
</evidence>
<gene>
    <name evidence="5" type="ORF">LMH87_001318</name>
</gene>
<dbReference type="InterPro" id="IPR051164">
    <property type="entry name" value="NmrA-like_oxidored"/>
</dbReference>
<keyword evidence="3" id="KW-0560">Oxidoreductase</keyword>
<keyword evidence="2" id="KW-0521">NADP</keyword>
<dbReference type="EMBL" id="JAJHUN010000007">
    <property type="protein sequence ID" value="KAJ4156105.1"/>
    <property type="molecule type" value="Genomic_DNA"/>
</dbReference>
<comment type="similarity">
    <text evidence="1">Belongs to the NmrA-type oxidoreductase family.</text>
</comment>
<evidence type="ECO:0000256" key="2">
    <source>
        <dbReference type="ARBA" id="ARBA00022857"/>
    </source>
</evidence>
<proteinExistence type="inferred from homology"/>
<comment type="caution">
    <text evidence="5">The sequence shown here is derived from an EMBL/GenBank/DDBJ whole genome shotgun (WGS) entry which is preliminary data.</text>
</comment>
<dbReference type="GO" id="GO:0005634">
    <property type="term" value="C:nucleus"/>
    <property type="evidence" value="ECO:0007669"/>
    <property type="project" value="TreeGrafter"/>
</dbReference>
<name>A0A9W8QJ52_AKAMU</name>
<dbReference type="PANTHER" id="PTHR42748">
    <property type="entry name" value="NITROGEN METABOLITE REPRESSION PROTEIN NMRA FAMILY MEMBER"/>
    <property type="match status" value="1"/>
</dbReference>
<evidence type="ECO:0000313" key="5">
    <source>
        <dbReference type="EMBL" id="KAJ4156105.1"/>
    </source>
</evidence>
<dbReference type="Gene3D" id="3.90.25.10">
    <property type="entry name" value="UDP-galactose 4-epimerase, domain 1"/>
    <property type="match status" value="1"/>
</dbReference>
<dbReference type="GO" id="GO:0016491">
    <property type="term" value="F:oxidoreductase activity"/>
    <property type="evidence" value="ECO:0007669"/>
    <property type="project" value="UniProtKB-KW"/>
</dbReference>
<dbReference type="SUPFAM" id="SSF51735">
    <property type="entry name" value="NAD(P)-binding Rossmann-fold domains"/>
    <property type="match status" value="1"/>
</dbReference>
<dbReference type="AlphaFoldDB" id="A0A9W8QJ52"/>
<dbReference type="PANTHER" id="PTHR42748:SF30">
    <property type="entry name" value="NMRA-LIKE DOMAIN-CONTAINING PROTEIN"/>
    <property type="match status" value="1"/>
</dbReference>
<accession>A0A9W8QJ52</accession>
<evidence type="ECO:0000256" key="3">
    <source>
        <dbReference type="ARBA" id="ARBA00023002"/>
    </source>
</evidence>
<sequence length="337" mass="37291">MPEADCPIIAVLGATGNQGGGVIRALLARHPNEFHIRAITRDSASPRAQSLIQDHNVVSKMSICQANVDDEESLRRAFENAWGVFAVTNHRASNGAINSEKDLLHELTAGQNIISAAQHCKVQHFVISSLPNIARASDGRFKKVYHFDHKSQIEEAARSCLPSVTALLPGLFYTNMFWSQYCRREDNGNVRFCAAVSGDTVTEWADPCHDIGLYASEVFARGPEVTRSQRYPVTGPKIPFDAFPDLFTKVTGQPAIFEPITMGEWGEIVAARVGQGFEEDIRQMAQWISVAPVEKICYGTINSSQDLSYEHLGLKASTFEDWLCRTRWNGPPRGQGI</sequence>
<dbReference type="Proteomes" id="UP001144673">
    <property type="component" value="Chromosome 6"/>
</dbReference>
<dbReference type="InterPro" id="IPR036291">
    <property type="entry name" value="NAD(P)-bd_dom_sf"/>
</dbReference>
<dbReference type="Pfam" id="PF05368">
    <property type="entry name" value="NmrA"/>
    <property type="match status" value="1"/>
</dbReference>
<organism evidence="5 6">
    <name type="scientific">Akanthomyces muscarius</name>
    <name type="common">Entomopathogenic fungus</name>
    <name type="synonym">Lecanicillium muscarium</name>
    <dbReference type="NCBI Taxonomy" id="2231603"/>
    <lineage>
        <taxon>Eukaryota</taxon>
        <taxon>Fungi</taxon>
        <taxon>Dikarya</taxon>
        <taxon>Ascomycota</taxon>
        <taxon>Pezizomycotina</taxon>
        <taxon>Sordariomycetes</taxon>
        <taxon>Hypocreomycetidae</taxon>
        <taxon>Hypocreales</taxon>
        <taxon>Cordycipitaceae</taxon>
        <taxon>Akanthomyces</taxon>
    </lineage>
</organism>
<dbReference type="GeneID" id="80888477"/>
<evidence type="ECO:0000259" key="4">
    <source>
        <dbReference type="Pfam" id="PF05368"/>
    </source>
</evidence>
<evidence type="ECO:0000313" key="6">
    <source>
        <dbReference type="Proteomes" id="UP001144673"/>
    </source>
</evidence>
<feature type="domain" description="NmrA-like" evidence="4">
    <location>
        <begin position="9"/>
        <end position="323"/>
    </location>
</feature>
<dbReference type="CDD" id="cd05251">
    <property type="entry name" value="NmrA_like_SDR_a"/>
    <property type="match status" value="1"/>
</dbReference>
<dbReference type="RefSeq" id="XP_056056229.1">
    <property type="nucleotide sequence ID" value="XM_056199377.1"/>
</dbReference>
<dbReference type="KEGG" id="amus:LMH87_001318"/>
<protein>
    <recommendedName>
        <fullName evidence="4">NmrA-like domain-containing protein</fullName>
    </recommendedName>
</protein>